<proteinExistence type="predicted"/>
<dbReference type="OrthoDB" id="9797363at2"/>
<evidence type="ECO:0000256" key="5">
    <source>
        <dbReference type="ARBA" id="ARBA00022801"/>
    </source>
</evidence>
<evidence type="ECO:0000256" key="3">
    <source>
        <dbReference type="ARBA" id="ARBA00022670"/>
    </source>
</evidence>
<keyword evidence="7 8" id="KW-0472">Membrane</keyword>
<feature type="transmembrane region" description="Helical" evidence="8">
    <location>
        <begin position="108"/>
        <end position="125"/>
    </location>
</feature>
<evidence type="ECO:0000256" key="1">
    <source>
        <dbReference type="ARBA" id="ARBA00004651"/>
    </source>
</evidence>
<dbReference type="GO" id="GO:0005886">
    <property type="term" value="C:plasma membrane"/>
    <property type="evidence" value="ECO:0007669"/>
    <property type="project" value="UniProtKB-SubCell"/>
</dbReference>
<feature type="transmembrane region" description="Helical" evidence="8">
    <location>
        <begin position="263"/>
        <end position="284"/>
    </location>
</feature>
<evidence type="ECO:0000313" key="11">
    <source>
        <dbReference type="Proteomes" id="UP000466966"/>
    </source>
</evidence>
<evidence type="ECO:0000256" key="6">
    <source>
        <dbReference type="ARBA" id="ARBA00022989"/>
    </source>
</evidence>
<dbReference type="InterPro" id="IPR017540">
    <property type="entry name" value="Exosortase-1"/>
</dbReference>
<keyword evidence="6 8" id="KW-1133">Transmembrane helix</keyword>
<feature type="transmembrane region" description="Helical" evidence="8">
    <location>
        <begin position="223"/>
        <end position="243"/>
    </location>
</feature>
<dbReference type="Pfam" id="PF11984">
    <property type="entry name" value="DUF3485"/>
    <property type="match status" value="1"/>
</dbReference>
<dbReference type="InterPro" id="IPR014263">
    <property type="entry name" value="Methanolan_biosynth_EpsI"/>
</dbReference>
<protein>
    <submittedName>
        <fullName evidence="10">Exosortase A</fullName>
        <ecNumber evidence="10">3.4.22.-</ecNumber>
    </submittedName>
</protein>
<keyword evidence="11" id="KW-1185">Reference proteome</keyword>
<feature type="transmembrane region" description="Helical" evidence="8">
    <location>
        <begin position="55"/>
        <end position="72"/>
    </location>
</feature>
<keyword evidence="4 8" id="KW-0812">Transmembrane</keyword>
<keyword evidence="2" id="KW-1003">Cell membrane</keyword>
<dbReference type="Pfam" id="PF09721">
    <property type="entry name" value="Exosortase_EpsH"/>
    <property type="match status" value="1"/>
</dbReference>
<evidence type="ECO:0000256" key="8">
    <source>
        <dbReference type="SAM" id="Phobius"/>
    </source>
</evidence>
<dbReference type="NCBIfam" id="TIGR02602">
    <property type="entry name" value="8TM_EpsH"/>
    <property type="match status" value="1"/>
</dbReference>
<dbReference type="RefSeq" id="WP_160772234.1">
    <property type="nucleotide sequence ID" value="NZ_WTYV01000004.1"/>
</dbReference>
<accession>A0A844YYS3</accession>
<evidence type="ECO:0000259" key="9">
    <source>
        <dbReference type="Pfam" id="PF11984"/>
    </source>
</evidence>
<keyword evidence="3" id="KW-0645">Protease</keyword>
<reference evidence="10 11" key="1">
    <citation type="submission" date="2019-12" db="EMBL/GenBank/DDBJ databases">
        <title>Genomic-based taxomic classification of the family Erythrobacteraceae.</title>
        <authorList>
            <person name="Xu L."/>
        </authorList>
    </citation>
    <scope>NUCLEOTIDE SEQUENCE [LARGE SCALE GENOMIC DNA]</scope>
    <source>
        <strain evidence="10 11">M0322</strain>
    </source>
</reference>
<sequence length="518" mass="56244">MPLDLALHGRAPLTDAIPAQWRKPLLHLALGWAVLLVLLWPVLADMMRQFWNSSTYNHNLFVPVICGWLVWLRSPELLRITPQGWWPGLVLLAGALVLWLLGDVSGTAIITHFALVFAMQAMVLVTLGPRVVWALLFPLAYALFLVPVGDELVPTLQMITADLTIALTHWSGIPAVIDGVFIDTPAGLFEVAEACSGVKFLVAMAALGSLAAHVCFTSATRRAVFMVVALVLPILANGVRAWGTIYIAQSQGLEFAAGFDHVFYGWIFFALVMALLLACAWPFFDRPRDDAFIDGAAIQGRPGFALLDAFAAPSGRCLAAGALLAFAVFAWAVQARQVEAVVPERIDLPQVPGWQLAPMADGPWWEPRAAGADHRLLGSYVAPDGARVEVFYAFYRNQQDGREATAFGEGALMPDTGWSWLQAAPSLAGGRGEWMLTSVTVRRLAMTFYRHRDMTTPSAPRIKLGNMADRLSGDAHPTMMLILSSQAGGPVDPETAIIRFAAATGGLPAWMDRIGQVR</sequence>
<feature type="transmembrane region" description="Helical" evidence="8">
    <location>
        <begin position="132"/>
        <end position="149"/>
    </location>
</feature>
<feature type="transmembrane region" description="Helical" evidence="8">
    <location>
        <begin position="25"/>
        <end position="43"/>
    </location>
</feature>
<keyword evidence="5 10" id="KW-0378">Hydrolase</keyword>
<feature type="transmembrane region" description="Helical" evidence="8">
    <location>
        <begin position="84"/>
        <end position="102"/>
    </location>
</feature>
<dbReference type="NCBIfam" id="TIGR04178">
    <property type="entry name" value="exo_archaeo"/>
    <property type="match status" value="1"/>
</dbReference>
<dbReference type="GO" id="GO:0008233">
    <property type="term" value="F:peptidase activity"/>
    <property type="evidence" value="ECO:0007669"/>
    <property type="project" value="UniProtKB-KW"/>
</dbReference>
<dbReference type="NCBIfam" id="TIGR02914">
    <property type="entry name" value="EpsI_fam"/>
    <property type="match status" value="1"/>
</dbReference>
<dbReference type="InterPro" id="IPR019127">
    <property type="entry name" value="Exosortase"/>
</dbReference>
<evidence type="ECO:0000256" key="7">
    <source>
        <dbReference type="ARBA" id="ARBA00023136"/>
    </source>
</evidence>
<comment type="caution">
    <text evidence="10">The sequence shown here is derived from an EMBL/GenBank/DDBJ whole genome shotgun (WGS) entry which is preliminary data.</text>
</comment>
<dbReference type="Proteomes" id="UP000466966">
    <property type="component" value="Unassembled WGS sequence"/>
</dbReference>
<name>A0A844YYS3_9SPHN</name>
<dbReference type="EMBL" id="WTYV01000004">
    <property type="protein sequence ID" value="MXO72322.1"/>
    <property type="molecule type" value="Genomic_DNA"/>
</dbReference>
<evidence type="ECO:0000256" key="4">
    <source>
        <dbReference type="ARBA" id="ARBA00022692"/>
    </source>
</evidence>
<dbReference type="GO" id="GO:0006508">
    <property type="term" value="P:proteolysis"/>
    <property type="evidence" value="ECO:0007669"/>
    <property type="project" value="UniProtKB-KW"/>
</dbReference>
<dbReference type="InterPro" id="IPR026392">
    <property type="entry name" value="Exo/Archaeosortase_dom"/>
</dbReference>
<evidence type="ECO:0000256" key="2">
    <source>
        <dbReference type="ARBA" id="ARBA00022475"/>
    </source>
</evidence>
<evidence type="ECO:0000313" key="10">
    <source>
        <dbReference type="EMBL" id="MXO72322.1"/>
    </source>
</evidence>
<dbReference type="NCBIfam" id="TIGR03109">
    <property type="entry name" value="exosort_XrtA"/>
    <property type="match status" value="1"/>
</dbReference>
<gene>
    <name evidence="10" type="primary">xrtA</name>
    <name evidence="10" type="ORF">GRI99_11855</name>
</gene>
<feature type="domain" description="Methanolan biosynthesis EpsI" evidence="9">
    <location>
        <begin position="321"/>
        <end position="504"/>
    </location>
</feature>
<organism evidence="10 11">
    <name type="scientific">Alteraurantiacibacter buctensis</name>
    <dbReference type="NCBI Taxonomy" id="1503981"/>
    <lineage>
        <taxon>Bacteria</taxon>
        <taxon>Pseudomonadati</taxon>
        <taxon>Pseudomonadota</taxon>
        <taxon>Alphaproteobacteria</taxon>
        <taxon>Sphingomonadales</taxon>
        <taxon>Erythrobacteraceae</taxon>
        <taxon>Alteraurantiacibacter</taxon>
    </lineage>
</organism>
<dbReference type="InterPro" id="IPR013426">
    <property type="entry name" value="EpsH-like"/>
</dbReference>
<dbReference type="EC" id="3.4.22.-" evidence="10"/>
<dbReference type="AlphaFoldDB" id="A0A844YYS3"/>
<comment type="subcellular location">
    <subcellularLocation>
        <location evidence="1">Cell membrane</location>
        <topology evidence="1">Multi-pass membrane protein</topology>
    </subcellularLocation>
</comment>